<name>A0ABQ1KV41_9BURK</name>
<evidence type="ECO:0000313" key="2">
    <source>
        <dbReference type="Proteomes" id="UP000622638"/>
    </source>
</evidence>
<proteinExistence type="predicted"/>
<accession>A0ABQ1KV41</accession>
<protein>
    <submittedName>
        <fullName evidence="1">Uncharacterized protein</fullName>
    </submittedName>
</protein>
<reference evidence="2" key="1">
    <citation type="journal article" date="2019" name="Int. J. Syst. Evol. Microbiol.">
        <title>The Global Catalogue of Microorganisms (GCM) 10K type strain sequencing project: providing services to taxonomists for standard genome sequencing and annotation.</title>
        <authorList>
            <consortium name="The Broad Institute Genomics Platform"/>
            <consortium name="The Broad Institute Genome Sequencing Center for Infectious Disease"/>
            <person name="Wu L."/>
            <person name="Ma J."/>
        </authorList>
    </citation>
    <scope>NUCLEOTIDE SEQUENCE [LARGE SCALE GENOMIC DNA]</scope>
    <source>
        <strain evidence="2">CGMCC 1.15931</strain>
    </source>
</reference>
<dbReference type="EMBL" id="BMKG01000014">
    <property type="protein sequence ID" value="GGC10277.1"/>
    <property type="molecule type" value="Genomic_DNA"/>
</dbReference>
<evidence type="ECO:0000313" key="1">
    <source>
        <dbReference type="EMBL" id="GGC10277.1"/>
    </source>
</evidence>
<sequence length="96" mass="10621">MDACAEKFSSYATILECALNMIDDDVSLFNLGPYTEAGKILDAIMEVNMMLVYRFQCGPVPRADMAEIRKKVSNLSVKAKGEAKNLMKISSDYSSI</sequence>
<organism evidence="1 2">
    <name type="scientific">Pseudoduganella buxea</name>
    <dbReference type="NCBI Taxonomy" id="1949069"/>
    <lineage>
        <taxon>Bacteria</taxon>
        <taxon>Pseudomonadati</taxon>
        <taxon>Pseudomonadota</taxon>
        <taxon>Betaproteobacteria</taxon>
        <taxon>Burkholderiales</taxon>
        <taxon>Oxalobacteraceae</taxon>
        <taxon>Telluria group</taxon>
        <taxon>Pseudoduganella</taxon>
    </lineage>
</organism>
<keyword evidence="2" id="KW-1185">Reference proteome</keyword>
<gene>
    <name evidence="1" type="ORF">GCM10011572_34770</name>
</gene>
<dbReference type="Proteomes" id="UP000622638">
    <property type="component" value="Unassembled WGS sequence"/>
</dbReference>
<comment type="caution">
    <text evidence="1">The sequence shown here is derived from an EMBL/GenBank/DDBJ whole genome shotgun (WGS) entry which is preliminary data.</text>
</comment>